<feature type="compositionally biased region" description="Low complexity" evidence="1">
    <location>
        <begin position="208"/>
        <end position="222"/>
    </location>
</feature>
<dbReference type="Pfam" id="PF13699">
    <property type="entry name" value="eCIS_core"/>
    <property type="match status" value="1"/>
</dbReference>
<feature type="region of interest" description="Disordered" evidence="1">
    <location>
        <begin position="57"/>
        <end position="81"/>
    </location>
</feature>
<keyword evidence="4" id="KW-1185">Reference proteome</keyword>
<feature type="domain" description="eCIS core" evidence="2">
    <location>
        <begin position="95"/>
        <end position="166"/>
    </location>
</feature>
<feature type="region of interest" description="Disordered" evidence="1">
    <location>
        <begin position="295"/>
        <end position="314"/>
    </location>
</feature>
<evidence type="ECO:0000256" key="1">
    <source>
        <dbReference type="SAM" id="MobiDB-lite"/>
    </source>
</evidence>
<dbReference type="RefSeq" id="WP_329356406.1">
    <property type="nucleotide sequence ID" value="NZ_CP109490.1"/>
</dbReference>
<gene>
    <name evidence="3" type="ORF">OG367_16990</name>
</gene>
<evidence type="ECO:0000313" key="3">
    <source>
        <dbReference type="EMBL" id="WUX37821.1"/>
    </source>
</evidence>
<feature type="compositionally biased region" description="Basic and acidic residues" evidence="1">
    <location>
        <begin position="57"/>
        <end position="68"/>
    </location>
</feature>
<sequence length="584" mass="61606">MRSQAGTGKTPAADRQSQARRPAEAGAVPPAGFLAQQSTSGNAAVVQMLRAAGHLPAQDRHRHGDGCGHEQAGQEDQAPVQRSAVHGVLRGAGRPMDRATRTDMEARLGADFSDVRIHRDAAAKASAAEVGARAYTSGNHVVIGDGGNDKHTLAHELTHVIQQRQGPVAGTDNGSGLSVSDPSDRFEREAEANATRAMSGKPAELPPRTTTDADGGTARAGAEAVQRASSTRTEDAVVSRYQPSKPGALPMRDLDVERPEIVTGPIQPTGTSGRGSAPEPLSVTSLQSAYKDALKSHHQAAGTRTPRGATPSNGDVWKDLFGGAGYDRGHIMGLEVGGSDVTENIVPQWSLNQQSGDWREIEKSLVSLGTGNVTFTPHYPSDHGNYRAVMIPTSVDVQIQGGTGLTWQNDPNLNDLFRAGQDPESPAESYEYAKQSMHGTGTATVNESQMHLIALMAHTHERAIADTHNEYVDQINSGQIPGPSAFDALMQQANMSSVPKSNRQKLIDVYIRCGWVTKSGANYIVDDPTFTDASSSSSESGTSTGSESESDASMGSLGSVIPSVPFSQIQLGNDSGSDSDYMSQ</sequence>
<organism evidence="3 4">
    <name type="scientific">Streptomyces anulatus</name>
    <name type="common">Streptomyces chrysomallus</name>
    <dbReference type="NCBI Taxonomy" id="1892"/>
    <lineage>
        <taxon>Bacteria</taxon>
        <taxon>Bacillati</taxon>
        <taxon>Actinomycetota</taxon>
        <taxon>Actinomycetes</taxon>
        <taxon>Kitasatosporales</taxon>
        <taxon>Streptomycetaceae</taxon>
        <taxon>Streptomyces</taxon>
    </lineage>
</organism>
<feature type="compositionally biased region" description="Low complexity" evidence="1">
    <location>
        <begin position="531"/>
        <end position="553"/>
    </location>
</feature>
<feature type="compositionally biased region" description="Basic and acidic residues" evidence="1">
    <location>
        <begin position="182"/>
        <end position="191"/>
    </location>
</feature>
<name>A0ABZ1ZGD8_STRAQ</name>
<feature type="compositionally biased region" description="Polar residues" evidence="1">
    <location>
        <begin position="172"/>
        <end position="181"/>
    </location>
</feature>
<dbReference type="Proteomes" id="UP001431926">
    <property type="component" value="Chromosome"/>
</dbReference>
<proteinExistence type="predicted"/>
<accession>A0ABZ1ZGD8</accession>
<evidence type="ECO:0000259" key="2">
    <source>
        <dbReference type="Pfam" id="PF13699"/>
    </source>
</evidence>
<dbReference type="EMBL" id="CP109491">
    <property type="protein sequence ID" value="WUX37821.1"/>
    <property type="molecule type" value="Genomic_DNA"/>
</dbReference>
<evidence type="ECO:0000313" key="4">
    <source>
        <dbReference type="Proteomes" id="UP001431926"/>
    </source>
</evidence>
<feature type="region of interest" description="Disordered" evidence="1">
    <location>
        <begin position="1"/>
        <end position="35"/>
    </location>
</feature>
<reference evidence="3" key="1">
    <citation type="submission" date="2022-10" db="EMBL/GenBank/DDBJ databases">
        <title>The complete genomes of actinobacterial strains from the NBC collection.</title>
        <authorList>
            <person name="Joergensen T.S."/>
            <person name="Alvarez Arevalo M."/>
            <person name="Sterndorff E.B."/>
            <person name="Faurdal D."/>
            <person name="Vuksanovic O."/>
            <person name="Mourched A.-S."/>
            <person name="Charusanti P."/>
            <person name="Shaw S."/>
            <person name="Blin K."/>
            <person name="Weber T."/>
        </authorList>
    </citation>
    <scope>NUCLEOTIDE SEQUENCE</scope>
    <source>
        <strain evidence="3">NBC_01436</strain>
    </source>
</reference>
<dbReference type="InterPro" id="IPR025295">
    <property type="entry name" value="eCIS_core_dom"/>
</dbReference>
<feature type="region of interest" description="Disordered" evidence="1">
    <location>
        <begin position="164"/>
        <end position="251"/>
    </location>
</feature>
<feature type="region of interest" description="Disordered" evidence="1">
    <location>
        <begin position="529"/>
        <end position="560"/>
    </location>
</feature>
<protein>
    <submittedName>
        <fullName evidence="3">DUF4157 domain-containing protein</fullName>
    </submittedName>
</protein>